<organism evidence="6 7">
    <name type="scientific">Cladophialophora chaetospira</name>
    <dbReference type="NCBI Taxonomy" id="386627"/>
    <lineage>
        <taxon>Eukaryota</taxon>
        <taxon>Fungi</taxon>
        <taxon>Dikarya</taxon>
        <taxon>Ascomycota</taxon>
        <taxon>Pezizomycotina</taxon>
        <taxon>Eurotiomycetes</taxon>
        <taxon>Chaetothyriomycetidae</taxon>
        <taxon>Chaetothyriales</taxon>
        <taxon>Herpotrichiellaceae</taxon>
        <taxon>Cladophialophora</taxon>
    </lineage>
</organism>
<proteinExistence type="predicted"/>
<feature type="chain" id="PRO_5041294090" description="Kelch repeat protein" evidence="5">
    <location>
        <begin position="21"/>
        <end position="575"/>
    </location>
</feature>
<feature type="compositionally biased region" description="Polar residues" evidence="3">
    <location>
        <begin position="527"/>
        <end position="536"/>
    </location>
</feature>
<dbReference type="AlphaFoldDB" id="A0AA38X7Q5"/>
<keyword evidence="4" id="KW-0812">Transmembrane</keyword>
<keyword evidence="1" id="KW-0677">Repeat</keyword>
<keyword evidence="2" id="KW-0408">Iron</keyword>
<keyword evidence="7" id="KW-1185">Reference proteome</keyword>
<dbReference type="EMBL" id="JAPDRK010000010">
    <property type="protein sequence ID" value="KAJ9608146.1"/>
    <property type="molecule type" value="Genomic_DNA"/>
</dbReference>
<feature type="transmembrane region" description="Helical" evidence="4">
    <location>
        <begin position="477"/>
        <end position="499"/>
    </location>
</feature>
<evidence type="ECO:0000256" key="2">
    <source>
        <dbReference type="ARBA" id="ARBA00023004"/>
    </source>
</evidence>
<name>A0AA38X7Q5_9EURO</name>
<dbReference type="InterPro" id="IPR015915">
    <property type="entry name" value="Kelch-typ_b-propeller"/>
</dbReference>
<evidence type="ECO:0000256" key="4">
    <source>
        <dbReference type="SAM" id="Phobius"/>
    </source>
</evidence>
<accession>A0AA38X7Q5</accession>
<protein>
    <recommendedName>
        <fullName evidence="8">Kelch repeat protein</fullName>
    </recommendedName>
</protein>
<evidence type="ECO:0000256" key="5">
    <source>
        <dbReference type="SAM" id="SignalP"/>
    </source>
</evidence>
<reference evidence="6" key="1">
    <citation type="submission" date="2022-10" db="EMBL/GenBank/DDBJ databases">
        <title>Culturing micro-colonial fungi from biological soil crusts in the Mojave desert and describing Neophaeococcomyces mojavensis, and introducing the new genera and species Taxawa tesnikishii.</title>
        <authorList>
            <person name="Kurbessoian T."/>
            <person name="Stajich J.E."/>
        </authorList>
    </citation>
    <scope>NUCLEOTIDE SEQUENCE</scope>
    <source>
        <strain evidence="6">TK_41</strain>
    </source>
</reference>
<evidence type="ECO:0000313" key="6">
    <source>
        <dbReference type="EMBL" id="KAJ9608146.1"/>
    </source>
</evidence>
<dbReference type="SUPFAM" id="SSF117281">
    <property type="entry name" value="Kelch motif"/>
    <property type="match status" value="1"/>
</dbReference>
<dbReference type="Gene3D" id="1.20.5.900">
    <property type="entry name" value="transmembrane domain of human cd4"/>
    <property type="match status" value="1"/>
</dbReference>
<keyword evidence="4" id="KW-0472">Membrane</keyword>
<feature type="signal peptide" evidence="5">
    <location>
        <begin position="1"/>
        <end position="20"/>
    </location>
</feature>
<evidence type="ECO:0000313" key="7">
    <source>
        <dbReference type="Proteomes" id="UP001172673"/>
    </source>
</evidence>
<feature type="compositionally biased region" description="Low complexity" evidence="3">
    <location>
        <begin position="449"/>
        <end position="474"/>
    </location>
</feature>
<evidence type="ECO:0008006" key="8">
    <source>
        <dbReference type="Google" id="ProtNLM"/>
    </source>
</evidence>
<evidence type="ECO:0000256" key="3">
    <source>
        <dbReference type="SAM" id="MobiDB-lite"/>
    </source>
</evidence>
<feature type="region of interest" description="Disordered" evidence="3">
    <location>
        <begin position="510"/>
        <end position="575"/>
    </location>
</feature>
<dbReference type="PANTHER" id="PTHR47435:SF4">
    <property type="entry name" value="KELCH REPEAT PROTEIN (AFU_ORTHOLOGUE AFUA_5G12780)"/>
    <property type="match status" value="1"/>
</dbReference>
<sequence>MRFVLTSLALLAWSISQAQSQRQRRDLDPDWVNQPTGFYRRGYLSSIVCGDYLYLDGGVVFTENETLPVKSTYSIPLAESWDPSEVQLKRIDKGDAAPVYNNPNLWLQTDNASFFSFNGDIAGEWLGTARTPKATPELWRFAPDGHGSGSWSLISTVPNLAQSVNAALATSNGVAYFLGGDQTEGTNPILLSESSSVVLSSNGLVSYNMSSQTWTNQSVAHILPNGLTWNAQLHHLVGIGNRALFLAMGGMTAIPGTSLSGLTQNPYNNVLIWNSMTNEWRNQSTTGDIPVGRDHACSVGLPGDNGTFEIFLYGGVHDVYLDTESELNIEMGQSVYVLSLPSFSWHKFSYPAQQVRSTQSCVIAARRQMIVVGGFPEGIDRSTYGADPWPQGLGIFDLTAMTWNSYYNSDARPYATPRRVKNYLAANGSYPQQWNDETVEQWIKGSTVTNTTAPPSGTSSAATSAPTHHSSSKTADIVGGVVGSVVGVLLLSALLWFLLRRNRRRRAQAERQEQVQYTKPELDDSSAALQAQNGSNKAKHVGTVSGPSELSGMPMHELEGSPSAYELSNDHRDGR</sequence>
<comment type="caution">
    <text evidence="6">The sequence shown here is derived from an EMBL/GenBank/DDBJ whole genome shotgun (WGS) entry which is preliminary data.</text>
</comment>
<keyword evidence="5" id="KW-0732">Signal</keyword>
<feature type="region of interest" description="Disordered" evidence="3">
    <location>
        <begin position="447"/>
        <end position="474"/>
    </location>
</feature>
<evidence type="ECO:0000256" key="1">
    <source>
        <dbReference type="ARBA" id="ARBA00022737"/>
    </source>
</evidence>
<keyword evidence="4" id="KW-1133">Transmembrane helix</keyword>
<dbReference type="Proteomes" id="UP001172673">
    <property type="component" value="Unassembled WGS sequence"/>
</dbReference>
<dbReference type="GO" id="GO:0019760">
    <property type="term" value="P:glucosinolate metabolic process"/>
    <property type="evidence" value="ECO:0007669"/>
    <property type="project" value="UniProtKB-ARBA"/>
</dbReference>
<dbReference type="PANTHER" id="PTHR47435">
    <property type="entry name" value="KELCH REPEAT PROTEIN (AFU_ORTHOLOGUE AFUA_5G12780)"/>
    <property type="match status" value="1"/>
</dbReference>
<gene>
    <name evidence="6" type="ORF">H2200_007134</name>
</gene>